<dbReference type="Gene3D" id="2.120.10.80">
    <property type="entry name" value="Kelch-type beta propeller"/>
    <property type="match status" value="2"/>
</dbReference>
<evidence type="ECO:0000313" key="4">
    <source>
        <dbReference type="Proteomes" id="UP000192257"/>
    </source>
</evidence>
<dbReference type="SUPFAM" id="SSF117281">
    <property type="entry name" value="Kelch motif"/>
    <property type="match status" value="2"/>
</dbReference>
<gene>
    <name evidence="3" type="ORF">TM35_000142900</name>
</gene>
<proteinExistence type="predicted"/>
<sequence length="501" mass="56114">MFGLEGHTATLYGEWIVVIGGKTSAFDLNGSVFTLNITTGEWKKLHCDGEPPPPRVYHSACLHGTRILIFGGITSVGFHNSHCNTCRTYTATQLEKDCKQQQQQQQQQQVEEEQRGIVLPHLNVSPGVVHALDFSTIPPRWDHYIHTTGTPPTHQPAHHAVAAHTTAMYVLGGCSVNGANLHTEQELGCMYRFDFSTRHWSVVPLQTPLFCWGATLTPLGGPLFCLFGGVSRITNRESRETFLLNVETGIVQHIVVNEYTPLPRVGHGAWRWGCFVYIFGGTGSNTRRLFNDLHRFDVPRRCWEPVVVTNDSTSSSISSSISLSLPPPLTGFAVVCVGEHVYIIGGLRSKMIRTMDAFRLNMRTLTWSKVEATFSNSQFLFSSLSSPFTDVVLFGSKRNVTRGVQTEFEGFDYSSSYSTNPVSTTTTTTTTTTAVDSNRSKLFEPNIITSNSKVNVQKRHHSDLLPHQRLDKEIKELQVLMSEWSKMITYKHTDDKRFILE</sequence>
<organism evidence="3 4">
    <name type="scientific">Trypanosoma theileri</name>
    <dbReference type="NCBI Taxonomy" id="67003"/>
    <lineage>
        <taxon>Eukaryota</taxon>
        <taxon>Discoba</taxon>
        <taxon>Euglenozoa</taxon>
        <taxon>Kinetoplastea</taxon>
        <taxon>Metakinetoplastina</taxon>
        <taxon>Trypanosomatida</taxon>
        <taxon>Trypanosomatidae</taxon>
        <taxon>Trypanosoma</taxon>
    </lineage>
</organism>
<evidence type="ECO:0000313" key="3">
    <source>
        <dbReference type="EMBL" id="ORC89079.1"/>
    </source>
</evidence>
<dbReference type="OrthoDB" id="432528at2759"/>
<dbReference type="PANTHER" id="PTHR46093">
    <property type="entry name" value="ACYL-COA-BINDING DOMAIN-CONTAINING PROTEIN 5"/>
    <property type="match status" value="1"/>
</dbReference>
<dbReference type="AlphaFoldDB" id="A0A1X0NXX9"/>
<dbReference type="PANTHER" id="PTHR46093:SF18">
    <property type="entry name" value="FIBRONECTIN TYPE-III DOMAIN-CONTAINING PROTEIN"/>
    <property type="match status" value="1"/>
</dbReference>
<dbReference type="InterPro" id="IPR015915">
    <property type="entry name" value="Kelch-typ_b-propeller"/>
</dbReference>
<dbReference type="RefSeq" id="XP_028883145.1">
    <property type="nucleotide sequence ID" value="XM_029025735.1"/>
</dbReference>
<comment type="caution">
    <text evidence="3">The sequence shown here is derived from an EMBL/GenBank/DDBJ whole genome shotgun (WGS) entry which is preliminary data.</text>
</comment>
<protein>
    <submittedName>
        <fullName evidence="3">Uncharacterized protein</fullName>
    </submittedName>
</protein>
<dbReference type="InterPro" id="IPR006652">
    <property type="entry name" value="Kelch_1"/>
</dbReference>
<dbReference type="GeneID" id="39985515"/>
<evidence type="ECO:0000256" key="2">
    <source>
        <dbReference type="ARBA" id="ARBA00022737"/>
    </source>
</evidence>
<dbReference type="EMBL" id="NBCO01000014">
    <property type="protein sequence ID" value="ORC89079.1"/>
    <property type="molecule type" value="Genomic_DNA"/>
</dbReference>
<keyword evidence="4" id="KW-1185">Reference proteome</keyword>
<name>A0A1X0NXX9_9TRYP</name>
<dbReference type="VEuPathDB" id="TriTrypDB:TM35_000142900"/>
<dbReference type="STRING" id="67003.A0A1X0NXX9"/>
<dbReference type="Pfam" id="PF24681">
    <property type="entry name" value="Kelch_KLHDC2_KLHL20_DRC7"/>
    <property type="match status" value="2"/>
</dbReference>
<keyword evidence="1" id="KW-0880">Kelch repeat</keyword>
<dbReference type="Pfam" id="PF01344">
    <property type="entry name" value="Kelch_1"/>
    <property type="match status" value="1"/>
</dbReference>
<dbReference type="Proteomes" id="UP000192257">
    <property type="component" value="Unassembled WGS sequence"/>
</dbReference>
<reference evidence="3 4" key="1">
    <citation type="submission" date="2017-03" db="EMBL/GenBank/DDBJ databases">
        <title>An alternative strategy for trypanosome survival in the mammalian bloodstream revealed through genome and transcriptome analysis of the ubiquitous bovine parasite Trypanosoma (Megatrypanum) theileri.</title>
        <authorList>
            <person name="Kelly S."/>
            <person name="Ivens A."/>
            <person name="Mott A."/>
            <person name="O'Neill E."/>
            <person name="Emms D."/>
            <person name="Macleod O."/>
            <person name="Voorheis P."/>
            <person name="Matthews J."/>
            <person name="Matthews K."/>
            <person name="Carrington M."/>
        </authorList>
    </citation>
    <scope>NUCLEOTIDE SEQUENCE [LARGE SCALE GENOMIC DNA]</scope>
    <source>
        <strain evidence="3">Edinburgh</strain>
    </source>
</reference>
<evidence type="ECO:0000256" key="1">
    <source>
        <dbReference type="ARBA" id="ARBA00022441"/>
    </source>
</evidence>
<keyword evidence="2" id="KW-0677">Repeat</keyword>
<accession>A0A1X0NXX9</accession>